<accession>A0ABY4PF27</accession>
<evidence type="ECO:0000313" key="4">
    <source>
        <dbReference type="EMBL" id="UQS84365.1"/>
    </source>
</evidence>
<dbReference type="InterPro" id="IPR050680">
    <property type="entry name" value="YpeA/RimI_acetyltransf"/>
</dbReference>
<dbReference type="SUPFAM" id="SSF55729">
    <property type="entry name" value="Acyl-CoA N-acyltransferases (Nat)"/>
    <property type="match status" value="1"/>
</dbReference>
<name>A0ABY4PF27_9LACO</name>
<dbReference type="Pfam" id="PF13673">
    <property type="entry name" value="Acetyltransf_10"/>
    <property type="match status" value="1"/>
</dbReference>
<gene>
    <name evidence="4" type="ORF">MOO47_05415</name>
</gene>
<dbReference type="Proteomes" id="UP000831947">
    <property type="component" value="Chromosome"/>
</dbReference>
<dbReference type="EMBL" id="CP093365">
    <property type="protein sequence ID" value="UQS84365.1"/>
    <property type="molecule type" value="Genomic_DNA"/>
</dbReference>
<keyword evidence="1" id="KW-0808">Transferase</keyword>
<evidence type="ECO:0000256" key="2">
    <source>
        <dbReference type="ARBA" id="ARBA00023315"/>
    </source>
</evidence>
<evidence type="ECO:0000256" key="1">
    <source>
        <dbReference type="ARBA" id="ARBA00022679"/>
    </source>
</evidence>
<keyword evidence="5" id="KW-1185">Reference proteome</keyword>
<evidence type="ECO:0000259" key="3">
    <source>
        <dbReference type="PROSITE" id="PS51186"/>
    </source>
</evidence>
<dbReference type="InterPro" id="IPR000182">
    <property type="entry name" value="GNAT_dom"/>
</dbReference>
<dbReference type="InterPro" id="IPR016181">
    <property type="entry name" value="Acyl_CoA_acyltransferase"/>
</dbReference>
<feature type="domain" description="N-acetyltransferase" evidence="3">
    <location>
        <begin position="4"/>
        <end position="145"/>
    </location>
</feature>
<proteinExistence type="predicted"/>
<keyword evidence="2" id="KW-0012">Acyltransferase</keyword>
<sequence>MKIIKTNNLNNRIYQDSLKIRKIVFVKEQNVPIDLEIDNNEEIYTHYVGYDNEIPVVTARSLRTSDNSGWHIQRVATLKEYRHKGLGKQLLDYIEQQAKMNNITYLELSAQDQAQPFYLKLGYEVTSKQFLDAGIKHHNMKKTIN</sequence>
<dbReference type="PANTHER" id="PTHR43420">
    <property type="entry name" value="ACETYLTRANSFERASE"/>
    <property type="match status" value="1"/>
</dbReference>
<organism evidence="4 5">
    <name type="scientific">Bombilactobacillus thymidiniphilus</name>
    <dbReference type="NCBI Taxonomy" id="2923363"/>
    <lineage>
        <taxon>Bacteria</taxon>
        <taxon>Bacillati</taxon>
        <taxon>Bacillota</taxon>
        <taxon>Bacilli</taxon>
        <taxon>Lactobacillales</taxon>
        <taxon>Lactobacillaceae</taxon>
        <taxon>Bombilactobacillus</taxon>
    </lineage>
</organism>
<dbReference type="PROSITE" id="PS51186">
    <property type="entry name" value="GNAT"/>
    <property type="match status" value="1"/>
</dbReference>
<protein>
    <submittedName>
        <fullName evidence="4">GNAT family N-acetyltransferase</fullName>
    </submittedName>
</protein>
<dbReference type="PANTHER" id="PTHR43420:SF47">
    <property type="entry name" value="N-ACETYLTRANSFERASE DOMAIN-CONTAINING PROTEIN"/>
    <property type="match status" value="1"/>
</dbReference>
<dbReference type="CDD" id="cd04301">
    <property type="entry name" value="NAT_SF"/>
    <property type="match status" value="1"/>
</dbReference>
<reference evidence="4 5" key="1">
    <citation type="journal article" date="2022" name="Int. J. Syst. Evol. Microbiol.">
        <title>Apilactobacillus apisilvae sp. nov., Nicolia spurrieriana gen. nov. sp. nov., Bombilactobacillus folatiphilus sp. nov. and Bombilactobacillus thymidiniphilus sp. nov., four new lactic acid bacterial isolates from stingless bees Tetragonula carbonaria and Austroplebeia australis.</title>
        <authorList>
            <person name="Oliphant S.A."/>
            <person name="Watson-Haigh N.S."/>
            <person name="Sumby K.M."/>
            <person name="Gardner J."/>
            <person name="Groom S."/>
            <person name="Jiranek V."/>
        </authorList>
    </citation>
    <scope>NUCLEOTIDE SEQUENCE [LARGE SCALE GENOMIC DNA]</scope>
    <source>
        <strain evidence="4 5">SG4_A1</strain>
    </source>
</reference>
<evidence type="ECO:0000313" key="5">
    <source>
        <dbReference type="Proteomes" id="UP000831947"/>
    </source>
</evidence>
<dbReference type="Gene3D" id="3.40.630.30">
    <property type="match status" value="1"/>
</dbReference>